<protein>
    <recommendedName>
        <fullName evidence="1">DUF1559 domain-containing protein</fullName>
    </recommendedName>
</protein>
<dbReference type="InterPro" id="IPR012902">
    <property type="entry name" value="N_methyl_site"/>
</dbReference>
<dbReference type="EMBL" id="SJPR01000002">
    <property type="protein sequence ID" value="TWT97853.1"/>
    <property type="molecule type" value="Genomic_DNA"/>
</dbReference>
<dbReference type="Gene3D" id="3.30.700.10">
    <property type="entry name" value="Glycoprotein, Type 4 Pilin"/>
    <property type="match status" value="1"/>
</dbReference>
<comment type="caution">
    <text evidence="2">The sequence shown here is derived from an EMBL/GenBank/DDBJ whole genome shotgun (WGS) entry which is preliminary data.</text>
</comment>
<keyword evidence="3" id="KW-1185">Reference proteome</keyword>
<name>A0A5C6AHZ1_9BACT</name>
<evidence type="ECO:0000313" key="3">
    <source>
        <dbReference type="Proteomes" id="UP000317421"/>
    </source>
</evidence>
<dbReference type="Pfam" id="PF07963">
    <property type="entry name" value="N_methyl"/>
    <property type="match status" value="1"/>
</dbReference>
<dbReference type="RefSeq" id="WP_146444747.1">
    <property type="nucleotide sequence ID" value="NZ_SJPR01000002.1"/>
</dbReference>
<dbReference type="PANTHER" id="PTHR30093">
    <property type="entry name" value="GENERAL SECRETION PATHWAY PROTEIN G"/>
    <property type="match status" value="1"/>
</dbReference>
<accession>A0A5C6AHZ1</accession>
<evidence type="ECO:0000259" key="1">
    <source>
        <dbReference type="Pfam" id="PF07596"/>
    </source>
</evidence>
<dbReference type="OrthoDB" id="258730at2"/>
<gene>
    <name evidence="2" type="ORF">Pla108_20060</name>
</gene>
<dbReference type="Pfam" id="PF07596">
    <property type="entry name" value="SBP_bac_10"/>
    <property type="match status" value="1"/>
</dbReference>
<dbReference type="InterPro" id="IPR011453">
    <property type="entry name" value="DUF1559"/>
</dbReference>
<feature type="domain" description="DUF1559" evidence="1">
    <location>
        <begin position="33"/>
        <end position="99"/>
    </location>
</feature>
<sequence>MRFIRRSAFTLVELLVVVAIIGVLVALLLPAVQSARAAARRSQCANNLKQIGLGVMQFVDVYGGHWPHLAGHATHLAEGVNQEDVSWIETLAPYMEDADSVRLCPEHQDLLEGRFRFDVRKTDDSGAVIDDGDDREVVATSYAMNGYLRDVDPRPVGAPPPVLAAWEAQNEGRVNSFNKLRSTHNTLVVLEATSQVIFNNYDHIETYNWFSAANLANNARPQRAVWTKVAGDPSRAIPGELAVDRHQGGVANYLYADGGVRVIAADQIAEWCDEGFNFVIPPQ</sequence>
<dbReference type="InterPro" id="IPR045584">
    <property type="entry name" value="Pilin-like"/>
</dbReference>
<reference evidence="2 3" key="1">
    <citation type="submission" date="2019-02" db="EMBL/GenBank/DDBJ databases">
        <title>Deep-cultivation of Planctomycetes and their phenomic and genomic characterization uncovers novel biology.</title>
        <authorList>
            <person name="Wiegand S."/>
            <person name="Jogler M."/>
            <person name="Boedeker C."/>
            <person name="Pinto D."/>
            <person name="Vollmers J."/>
            <person name="Rivas-Marin E."/>
            <person name="Kohn T."/>
            <person name="Peeters S.H."/>
            <person name="Heuer A."/>
            <person name="Rast P."/>
            <person name="Oberbeckmann S."/>
            <person name="Bunk B."/>
            <person name="Jeske O."/>
            <person name="Meyerdierks A."/>
            <person name="Storesund J.E."/>
            <person name="Kallscheuer N."/>
            <person name="Luecker S."/>
            <person name="Lage O.M."/>
            <person name="Pohl T."/>
            <person name="Merkel B.J."/>
            <person name="Hornburger P."/>
            <person name="Mueller R.-W."/>
            <person name="Bruemmer F."/>
            <person name="Labrenz M."/>
            <person name="Spormann A.M."/>
            <person name="Op Den Camp H."/>
            <person name="Overmann J."/>
            <person name="Amann R."/>
            <person name="Jetten M.S.M."/>
            <person name="Mascher T."/>
            <person name="Medema M.H."/>
            <person name="Devos D.P."/>
            <person name="Kaster A.-K."/>
            <person name="Ovreas L."/>
            <person name="Rohde M."/>
            <person name="Galperin M.Y."/>
            <person name="Jogler C."/>
        </authorList>
    </citation>
    <scope>NUCLEOTIDE SEQUENCE [LARGE SCALE GENOMIC DNA]</scope>
    <source>
        <strain evidence="2 3">Pla108</strain>
    </source>
</reference>
<dbReference type="NCBIfam" id="TIGR02532">
    <property type="entry name" value="IV_pilin_GFxxxE"/>
    <property type="match status" value="1"/>
</dbReference>
<evidence type="ECO:0000313" key="2">
    <source>
        <dbReference type="EMBL" id="TWT97853.1"/>
    </source>
</evidence>
<dbReference type="Proteomes" id="UP000317421">
    <property type="component" value="Unassembled WGS sequence"/>
</dbReference>
<proteinExistence type="predicted"/>
<organism evidence="2 3">
    <name type="scientific">Botrimarina colliarenosi</name>
    <dbReference type="NCBI Taxonomy" id="2528001"/>
    <lineage>
        <taxon>Bacteria</taxon>
        <taxon>Pseudomonadati</taxon>
        <taxon>Planctomycetota</taxon>
        <taxon>Planctomycetia</taxon>
        <taxon>Pirellulales</taxon>
        <taxon>Lacipirellulaceae</taxon>
        <taxon>Botrimarina</taxon>
    </lineage>
</organism>
<dbReference type="SUPFAM" id="SSF54523">
    <property type="entry name" value="Pili subunits"/>
    <property type="match status" value="1"/>
</dbReference>
<dbReference type="PANTHER" id="PTHR30093:SF2">
    <property type="entry name" value="TYPE II SECRETION SYSTEM PROTEIN H"/>
    <property type="match status" value="1"/>
</dbReference>
<dbReference type="AlphaFoldDB" id="A0A5C6AHZ1"/>